<accession>A0A4Q7YRV5</accession>
<feature type="transmembrane region" description="Helical" evidence="1">
    <location>
        <begin position="58"/>
        <end position="76"/>
    </location>
</feature>
<dbReference type="EMBL" id="SHKW01000001">
    <property type="protein sequence ID" value="RZU39681.1"/>
    <property type="molecule type" value="Genomic_DNA"/>
</dbReference>
<evidence type="ECO:0000256" key="1">
    <source>
        <dbReference type="SAM" id="Phobius"/>
    </source>
</evidence>
<organism evidence="2 3">
    <name type="scientific">Edaphobacter modestus</name>
    <dbReference type="NCBI Taxonomy" id="388466"/>
    <lineage>
        <taxon>Bacteria</taxon>
        <taxon>Pseudomonadati</taxon>
        <taxon>Acidobacteriota</taxon>
        <taxon>Terriglobia</taxon>
        <taxon>Terriglobales</taxon>
        <taxon>Acidobacteriaceae</taxon>
        <taxon>Edaphobacter</taxon>
    </lineage>
</organism>
<keyword evidence="1" id="KW-1133">Transmembrane helix</keyword>
<feature type="transmembrane region" description="Helical" evidence="1">
    <location>
        <begin position="12"/>
        <end position="38"/>
    </location>
</feature>
<reference evidence="2 3" key="1">
    <citation type="submission" date="2019-02" db="EMBL/GenBank/DDBJ databases">
        <title>Genomic Encyclopedia of Archaeal and Bacterial Type Strains, Phase II (KMG-II): from individual species to whole genera.</title>
        <authorList>
            <person name="Goeker M."/>
        </authorList>
    </citation>
    <scope>NUCLEOTIDE SEQUENCE [LARGE SCALE GENOMIC DNA]</scope>
    <source>
        <strain evidence="2 3">DSM 18101</strain>
    </source>
</reference>
<protein>
    <submittedName>
        <fullName evidence="2">Uncharacterized protein</fullName>
    </submittedName>
</protein>
<keyword evidence="1" id="KW-0812">Transmembrane</keyword>
<keyword evidence="3" id="KW-1185">Reference proteome</keyword>
<dbReference type="AlphaFoldDB" id="A0A4Q7YRV5"/>
<comment type="caution">
    <text evidence="2">The sequence shown here is derived from an EMBL/GenBank/DDBJ whole genome shotgun (WGS) entry which is preliminary data.</text>
</comment>
<dbReference type="RefSeq" id="WP_130417858.1">
    <property type="nucleotide sequence ID" value="NZ_SHKW01000001.1"/>
</dbReference>
<dbReference type="Proteomes" id="UP000292958">
    <property type="component" value="Unassembled WGS sequence"/>
</dbReference>
<gene>
    <name evidence="2" type="ORF">BDD14_1070</name>
</gene>
<evidence type="ECO:0000313" key="2">
    <source>
        <dbReference type="EMBL" id="RZU39681.1"/>
    </source>
</evidence>
<proteinExistence type="predicted"/>
<name>A0A4Q7YRV5_9BACT</name>
<evidence type="ECO:0000313" key="3">
    <source>
        <dbReference type="Proteomes" id="UP000292958"/>
    </source>
</evidence>
<sequence length="82" mass="9218">MPTRSSSSLRAAWFLLGTAFVLSLIASITMIFQTLSWIRHRGATIPAWFSAVTQLSEWIFALSSLGLLVLAVMTILRSYRER</sequence>
<keyword evidence="1" id="KW-0472">Membrane</keyword>